<proteinExistence type="predicted"/>
<sequence length="56" mass="6173">MKMKQGALSYLQHTPSANIECWHPVGLSIASTDFHFINMAAGCLVEACSRMVLSEF</sequence>
<organism evidence="1">
    <name type="scientific">Anguilla anguilla</name>
    <name type="common">European freshwater eel</name>
    <name type="synonym">Muraena anguilla</name>
    <dbReference type="NCBI Taxonomy" id="7936"/>
    <lineage>
        <taxon>Eukaryota</taxon>
        <taxon>Metazoa</taxon>
        <taxon>Chordata</taxon>
        <taxon>Craniata</taxon>
        <taxon>Vertebrata</taxon>
        <taxon>Euteleostomi</taxon>
        <taxon>Actinopterygii</taxon>
        <taxon>Neopterygii</taxon>
        <taxon>Teleostei</taxon>
        <taxon>Anguilliformes</taxon>
        <taxon>Anguillidae</taxon>
        <taxon>Anguilla</taxon>
    </lineage>
</organism>
<dbReference type="EMBL" id="GBXM01104708">
    <property type="protein sequence ID" value="JAH03869.1"/>
    <property type="molecule type" value="Transcribed_RNA"/>
</dbReference>
<accession>A0A0E9PH72</accession>
<protein>
    <submittedName>
        <fullName evidence="1">Uncharacterized protein</fullName>
    </submittedName>
</protein>
<reference evidence="1" key="2">
    <citation type="journal article" date="2015" name="Fish Shellfish Immunol.">
        <title>Early steps in the European eel (Anguilla anguilla)-Vibrio vulnificus interaction in the gills: Role of the RtxA13 toxin.</title>
        <authorList>
            <person name="Callol A."/>
            <person name="Pajuelo D."/>
            <person name="Ebbesson L."/>
            <person name="Teles M."/>
            <person name="MacKenzie S."/>
            <person name="Amaro C."/>
        </authorList>
    </citation>
    <scope>NUCLEOTIDE SEQUENCE</scope>
</reference>
<evidence type="ECO:0000313" key="1">
    <source>
        <dbReference type="EMBL" id="JAH03869.1"/>
    </source>
</evidence>
<reference evidence="1" key="1">
    <citation type="submission" date="2014-11" db="EMBL/GenBank/DDBJ databases">
        <authorList>
            <person name="Amaro Gonzalez C."/>
        </authorList>
    </citation>
    <scope>NUCLEOTIDE SEQUENCE</scope>
</reference>
<name>A0A0E9PH72_ANGAN</name>
<dbReference type="AlphaFoldDB" id="A0A0E9PH72"/>